<dbReference type="Proteomes" id="UP000605427">
    <property type="component" value="Unassembled WGS sequence"/>
</dbReference>
<reference evidence="3" key="1">
    <citation type="journal article" date="2019" name="Int. J. Syst. Evol. Microbiol.">
        <title>The Global Catalogue of Microorganisms (GCM) 10K type strain sequencing project: providing services to taxonomists for standard genome sequencing and annotation.</title>
        <authorList>
            <consortium name="The Broad Institute Genomics Platform"/>
            <consortium name="The Broad Institute Genome Sequencing Center for Infectious Disease"/>
            <person name="Wu L."/>
            <person name="Ma J."/>
        </authorList>
    </citation>
    <scope>NUCLEOTIDE SEQUENCE [LARGE SCALE GENOMIC DNA]</scope>
    <source>
        <strain evidence="3">CCM 8702</strain>
    </source>
</reference>
<feature type="transmembrane region" description="Helical" evidence="1">
    <location>
        <begin position="20"/>
        <end position="41"/>
    </location>
</feature>
<evidence type="ECO:0000313" key="3">
    <source>
        <dbReference type="Proteomes" id="UP000605427"/>
    </source>
</evidence>
<comment type="caution">
    <text evidence="2">The sequence shown here is derived from an EMBL/GenBank/DDBJ whole genome shotgun (WGS) entry which is preliminary data.</text>
</comment>
<sequence>MEESPRDQAVRQGAEAITGIMHYFSLGMGILLIAFGVYVIWPKYYDRRRSRAKTVGGVLCAGFGLILLVNGLIQL</sequence>
<evidence type="ECO:0000256" key="1">
    <source>
        <dbReference type="SAM" id="Phobius"/>
    </source>
</evidence>
<keyword evidence="3" id="KW-1185">Reference proteome</keyword>
<keyword evidence="1" id="KW-0472">Membrane</keyword>
<keyword evidence="1" id="KW-0812">Transmembrane</keyword>
<proteinExistence type="predicted"/>
<organism evidence="2 3">
    <name type="scientific">Saccharibacillus endophyticus</name>
    <dbReference type="NCBI Taxonomy" id="2060666"/>
    <lineage>
        <taxon>Bacteria</taxon>
        <taxon>Bacillati</taxon>
        <taxon>Bacillota</taxon>
        <taxon>Bacilli</taxon>
        <taxon>Bacillales</taxon>
        <taxon>Paenibacillaceae</taxon>
        <taxon>Saccharibacillus</taxon>
    </lineage>
</organism>
<evidence type="ECO:0000313" key="2">
    <source>
        <dbReference type="EMBL" id="GGH72967.1"/>
    </source>
</evidence>
<dbReference type="RefSeq" id="WP_037289504.1">
    <property type="nucleotide sequence ID" value="NZ_BMDD01000001.1"/>
</dbReference>
<protein>
    <recommendedName>
        <fullName evidence="4">DUF4190 domain-containing protein</fullName>
    </recommendedName>
</protein>
<keyword evidence="1" id="KW-1133">Transmembrane helix</keyword>
<accession>A0ABQ1ZP29</accession>
<name>A0ABQ1ZP29_9BACL</name>
<gene>
    <name evidence="2" type="ORF">GCM10007362_11610</name>
</gene>
<dbReference type="EMBL" id="BMDD01000001">
    <property type="protein sequence ID" value="GGH72967.1"/>
    <property type="molecule type" value="Genomic_DNA"/>
</dbReference>
<evidence type="ECO:0008006" key="4">
    <source>
        <dbReference type="Google" id="ProtNLM"/>
    </source>
</evidence>
<feature type="transmembrane region" description="Helical" evidence="1">
    <location>
        <begin position="53"/>
        <end position="73"/>
    </location>
</feature>